<dbReference type="Gene3D" id="1.10.3810.10">
    <property type="entry name" value="Biosynthetic peptidoglycan transglycosylase-like"/>
    <property type="match status" value="1"/>
</dbReference>
<gene>
    <name evidence="4" type="ORF">ABLV49_00160</name>
</gene>
<accession>A0AAU7LTK9</accession>
<dbReference type="Pfam" id="PF00912">
    <property type="entry name" value="Transgly"/>
    <property type="match status" value="1"/>
</dbReference>
<reference evidence="4" key="1">
    <citation type="submission" date="2024-05" db="EMBL/GenBank/DDBJ databases">
        <authorList>
            <person name="Bunk B."/>
            <person name="Swiderski J."/>
            <person name="Sproer C."/>
            <person name="Thiel V."/>
        </authorList>
    </citation>
    <scope>NUCLEOTIDE SEQUENCE</scope>
    <source>
        <strain evidence="4">DSM 17735</strain>
    </source>
</reference>
<dbReference type="AlphaFoldDB" id="A0AAU7LTK9"/>
<dbReference type="GO" id="GO:0009252">
    <property type="term" value="P:peptidoglycan biosynthetic process"/>
    <property type="evidence" value="ECO:0007669"/>
    <property type="project" value="TreeGrafter"/>
</dbReference>
<dbReference type="PANTHER" id="PTHR32282:SF15">
    <property type="entry name" value="PENICILLIN-BINDING PROTEIN 1C"/>
    <property type="match status" value="1"/>
</dbReference>
<protein>
    <submittedName>
        <fullName evidence="4">Biosynthetic peptidoglycan transglycosylase</fullName>
    </submittedName>
</protein>
<evidence type="ECO:0000313" key="4">
    <source>
        <dbReference type="EMBL" id="XBP70288.1"/>
    </source>
</evidence>
<evidence type="ECO:0000256" key="1">
    <source>
        <dbReference type="ARBA" id="ARBA00004752"/>
    </source>
</evidence>
<dbReference type="InterPro" id="IPR050396">
    <property type="entry name" value="Glycosyltr_51/Transpeptidase"/>
</dbReference>
<dbReference type="GO" id="GO:0008955">
    <property type="term" value="F:peptidoglycan glycosyltransferase activity"/>
    <property type="evidence" value="ECO:0007669"/>
    <property type="project" value="TreeGrafter"/>
</dbReference>
<evidence type="ECO:0000256" key="2">
    <source>
        <dbReference type="ARBA" id="ARBA00022679"/>
    </source>
</evidence>
<evidence type="ECO:0000259" key="3">
    <source>
        <dbReference type="Pfam" id="PF00912"/>
    </source>
</evidence>
<keyword evidence="2" id="KW-0808">Transferase</keyword>
<dbReference type="InterPro" id="IPR001264">
    <property type="entry name" value="Glyco_trans_51"/>
</dbReference>
<sequence length="423" mass="45593">MTARRTFARVMAGLLALSAALVVALYLVVKTLLAPLPGEWATSIRLGPVRLQASVPALLRLATAPWLAPLLDGRTVAAYNGPVHLAWQEDSQTLAARCAPCAVQAPGLGGEPVEVDELRLTVQRHGEQLNGEVSSGQVKAILHGDLSKGGLRLRLQLPMTPMADAYALFGASIPEVARARIEGRLALSATLALPGGEFSMTPQIEAFQVSGLGTEALVNARSACSEVTSRLTPESWLARAVIAAEDQRFYEHGGYDLAELGAALAQNQNIREEGRAGRGASTLTQQLAKLLVTGDERSPVRKLRELLYAVEMEQTLGKNRILRLYLAHAPWGNGICGAEAASRRYFGRPATALNPSQAAWLAAMLHNPALEAERWASTGQINVTRTQWVLMGMRALPRRQRMRLAQELEKPAPDTWKPPAVGP</sequence>
<organism evidence="4">
    <name type="scientific">Polaromonas hydrogenivorans</name>
    <dbReference type="NCBI Taxonomy" id="335476"/>
    <lineage>
        <taxon>Bacteria</taxon>
        <taxon>Pseudomonadati</taxon>
        <taxon>Pseudomonadota</taxon>
        <taxon>Betaproteobacteria</taxon>
        <taxon>Burkholderiales</taxon>
        <taxon>Comamonadaceae</taxon>
        <taxon>Polaromonas</taxon>
    </lineage>
</organism>
<dbReference type="RefSeq" id="WP_349279537.1">
    <property type="nucleotide sequence ID" value="NZ_CP157675.1"/>
</dbReference>
<dbReference type="SUPFAM" id="SSF53955">
    <property type="entry name" value="Lysozyme-like"/>
    <property type="match status" value="1"/>
</dbReference>
<dbReference type="InterPro" id="IPR036950">
    <property type="entry name" value="PBP_transglycosylase"/>
</dbReference>
<name>A0AAU7LTK9_9BURK</name>
<dbReference type="GO" id="GO:0030288">
    <property type="term" value="C:outer membrane-bounded periplasmic space"/>
    <property type="evidence" value="ECO:0007669"/>
    <property type="project" value="TreeGrafter"/>
</dbReference>
<comment type="pathway">
    <text evidence="1">Cell wall biogenesis; peptidoglycan biosynthesis.</text>
</comment>
<proteinExistence type="predicted"/>
<dbReference type="InterPro" id="IPR023346">
    <property type="entry name" value="Lysozyme-like_dom_sf"/>
</dbReference>
<dbReference type="PANTHER" id="PTHR32282">
    <property type="entry name" value="BINDING PROTEIN TRANSPEPTIDASE, PUTATIVE-RELATED"/>
    <property type="match status" value="1"/>
</dbReference>
<feature type="domain" description="Glycosyl transferase family 51" evidence="3">
    <location>
        <begin position="236"/>
        <end position="393"/>
    </location>
</feature>
<dbReference type="EMBL" id="CP157675">
    <property type="protein sequence ID" value="XBP70288.1"/>
    <property type="molecule type" value="Genomic_DNA"/>
</dbReference>